<organism evidence="2 3">
    <name type="scientific">Thelohanellus kitauei</name>
    <name type="common">Myxosporean</name>
    <dbReference type="NCBI Taxonomy" id="669202"/>
    <lineage>
        <taxon>Eukaryota</taxon>
        <taxon>Metazoa</taxon>
        <taxon>Cnidaria</taxon>
        <taxon>Myxozoa</taxon>
        <taxon>Myxosporea</taxon>
        <taxon>Bivalvulida</taxon>
        <taxon>Platysporina</taxon>
        <taxon>Myxobolidae</taxon>
        <taxon>Thelohanellus</taxon>
    </lineage>
</organism>
<name>A0A0C2NB69_THEKT</name>
<dbReference type="OrthoDB" id="2266637at2759"/>
<evidence type="ECO:0000313" key="2">
    <source>
        <dbReference type="EMBL" id="KII73580.1"/>
    </source>
</evidence>
<dbReference type="OMA" id="KSCCINK"/>
<dbReference type="GO" id="GO:0003676">
    <property type="term" value="F:nucleic acid binding"/>
    <property type="evidence" value="ECO:0007669"/>
    <property type="project" value="InterPro"/>
</dbReference>
<dbReference type="Pfam" id="PF13358">
    <property type="entry name" value="DDE_3"/>
    <property type="match status" value="1"/>
</dbReference>
<sequence>MIPERRNSVQIINIRFEHILKFLCLISIDESKIIFGDVTIINISIKSIYGRSPRNTQPKNIVKSIRSINISKSCCINKNQTIHYELLDNAYNRENYGAFLSNLFSKFALMNFTHCRFIMDNVPFQKCKIIQNTITAFRHSVLYLPPYSPFHNPIEKAFGKIKANVRRSEPKNS</sequence>
<feature type="domain" description="Tc1-like transposase DDE" evidence="1">
    <location>
        <begin position="33"/>
        <end position="168"/>
    </location>
</feature>
<evidence type="ECO:0000313" key="3">
    <source>
        <dbReference type="Proteomes" id="UP000031668"/>
    </source>
</evidence>
<dbReference type="EMBL" id="JWZT01000765">
    <property type="protein sequence ID" value="KII73580.1"/>
    <property type="molecule type" value="Genomic_DNA"/>
</dbReference>
<comment type="caution">
    <text evidence="2">The sequence shown here is derived from an EMBL/GenBank/DDBJ whole genome shotgun (WGS) entry which is preliminary data.</text>
</comment>
<dbReference type="InterPro" id="IPR038717">
    <property type="entry name" value="Tc1-like_DDE_dom"/>
</dbReference>
<proteinExistence type="predicted"/>
<protein>
    <recommendedName>
        <fullName evidence="1">Tc1-like transposase DDE domain-containing protein</fullName>
    </recommendedName>
</protein>
<dbReference type="AlphaFoldDB" id="A0A0C2NB69"/>
<keyword evidence="3" id="KW-1185">Reference proteome</keyword>
<reference evidence="2 3" key="1">
    <citation type="journal article" date="2014" name="Genome Biol. Evol.">
        <title>The genome of the myxosporean Thelohanellus kitauei shows adaptations to nutrient acquisition within its fish host.</title>
        <authorList>
            <person name="Yang Y."/>
            <person name="Xiong J."/>
            <person name="Zhou Z."/>
            <person name="Huo F."/>
            <person name="Miao W."/>
            <person name="Ran C."/>
            <person name="Liu Y."/>
            <person name="Zhang J."/>
            <person name="Feng J."/>
            <person name="Wang M."/>
            <person name="Wang M."/>
            <person name="Wang L."/>
            <person name="Yao B."/>
        </authorList>
    </citation>
    <scope>NUCLEOTIDE SEQUENCE [LARGE SCALE GENOMIC DNA]</scope>
    <source>
        <strain evidence="2">Wuqing</strain>
    </source>
</reference>
<dbReference type="PANTHER" id="PTHR46564">
    <property type="entry name" value="TRANSPOSASE"/>
    <property type="match status" value="1"/>
</dbReference>
<evidence type="ECO:0000259" key="1">
    <source>
        <dbReference type="Pfam" id="PF13358"/>
    </source>
</evidence>
<dbReference type="InterPro" id="IPR036397">
    <property type="entry name" value="RNaseH_sf"/>
</dbReference>
<dbReference type="PANTHER" id="PTHR46564:SF1">
    <property type="entry name" value="TRANSPOSASE"/>
    <property type="match status" value="1"/>
</dbReference>
<accession>A0A0C2NB69</accession>
<gene>
    <name evidence="2" type="ORF">RF11_05779</name>
</gene>
<dbReference type="Gene3D" id="3.30.420.10">
    <property type="entry name" value="Ribonuclease H-like superfamily/Ribonuclease H"/>
    <property type="match status" value="1"/>
</dbReference>
<dbReference type="Proteomes" id="UP000031668">
    <property type="component" value="Unassembled WGS sequence"/>
</dbReference>